<organism evidence="3 4">
    <name type="scientific">Trichostrongylus colubriformis</name>
    <name type="common">Black scour worm</name>
    <dbReference type="NCBI Taxonomy" id="6319"/>
    <lineage>
        <taxon>Eukaryota</taxon>
        <taxon>Metazoa</taxon>
        <taxon>Ecdysozoa</taxon>
        <taxon>Nematoda</taxon>
        <taxon>Chromadorea</taxon>
        <taxon>Rhabditida</taxon>
        <taxon>Rhabditina</taxon>
        <taxon>Rhabditomorpha</taxon>
        <taxon>Strongyloidea</taxon>
        <taxon>Trichostrongylidae</taxon>
        <taxon>Trichostrongylus</taxon>
    </lineage>
</organism>
<gene>
    <name evidence="3" type="ORF">GCK32_003081</name>
</gene>
<comment type="caution">
    <text evidence="3">The sequence shown here is derived from an EMBL/GenBank/DDBJ whole genome shotgun (WGS) entry which is preliminary data.</text>
</comment>
<sequence>MMPESYVCRCDSLYTGKNCLVRRSNQNSETNKAKEAAGYKNMRKSNRRWLGRRRRIRIMKVIGDTGSRGDKSASSGEAVRVGVLTAGSFTGDDAQQAATKAEELVNVTVTAPVLVGTTIPKGQTTTERVENKLGILSSAVPYRPLAPSTYR</sequence>
<evidence type="ECO:0000259" key="2">
    <source>
        <dbReference type="PROSITE" id="PS50026"/>
    </source>
</evidence>
<keyword evidence="1" id="KW-1015">Disulfide bond</keyword>
<feature type="domain" description="EGF-like" evidence="2">
    <location>
        <begin position="1"/>
        <end position="20"/>
    </location>
</feature>
<proteinExistence type="predicted"/>
<accession>A0AAN8FMV4</accession>
<comment type="caution">
    <text evidence="1">Lacks conserved residue(s) required for the propagation of feature annotation.</text>
</comment>
<feature type="disulfide bond" evidence="1">
    <location>
        <begin position="10"/>
        <end position="19"/>
    </location>
</feature>
<reference evidence="3 4" key="1">
    <citation type="submission" date="2019-10" db="EMBL/GenBank/DDBJ databases">
        <title>Assembly and Annotation for the nematode Trichostrongylus colubriformis.</title>
        <authorList>
            <person name="Martin J."/>
        </authorList>
    </citation>
    <scope>NUCLEOTIDE SEQUENCE [LARGE SCALE GENOMIC DNA]</scope>
    <source>
        <strain evidence="3">G859</strain>
        <tissue evidence="3">Whole worm</tissue>
    </source>
</reference>
<evidence type="ECO:0000313" key="4">
    <source>
        <dbReference type="Proteomes" id="UP001331761"/>
    </source>
</evidence>
<keyword evidence="1" id="KW-0245">EGF-like domain</keyword>
<name>A0AAN8FMV4_TRICO</name>
<dbReference type="AlphaFoldDB" id="A0AAN8FMV4"/>
<dbReference type="EMBL" id="WIXE01022804">
    <property type="protein sequence ID" value="KAK5967103.1"/>
    <property type="molecule type" value="Genomic_DNA"/>
</dbReference>
<evidence type="ECO:0000256" key="1">
    <source>
        <dbReference type="PROSITE-ProRule" id="PRU00076"/>
    </source>
</evidence>
<dbReference type="Proteomes" id="UP001331761">
    <property type="component" value="Unassembled WGS sequence"/>
</dbReference>
<keyword evidence="4" id="KW-1185">Reference proteome</keyword>
<dbReference type="InterPro" id="IPR000742">
    <property type="entry name" value="EGF"/>
</dbReference>
<dbReference type="PROSITE" id="PS00022">
    <property type="entry name" value="EGF_1"/>
    <property type="match status" value="1"/>
</dbReference>
<protein>
    <recommendedName>
        <fullName evidence="2">EGF-like domain-containing protein</fullName>
    </recommendedName>
</protein>
<evidence type="ECO:0000313" key="3">
    <source>
        <dbReference type="EMBL" id="KAK5967103.1"/>
    </source>
</evidence>
<dbReference type="PROSITE" id="PS50026">
    <property type="entry name" value="EGF_3"/>
    <property type="match status" value="1"/>
</dbReference>